<keyword evidence="1" id="KW-0812">Transmembrane</keyword>
<comment type="caution">
    <text evidence="2">The sequence shown here is derived from an EMBL/GenBank/DDBJ whole genome shotgun (WGS) entry which is preliminary data.</text>
</comment>
<proteinExistence type="predicted"/>
<keyword evidence="1" id="KW-0472">Membrane</keyword>
<evidence type="ECO:0000256" key="1">
    <source>
        <dbReference type="SAM" id="Phobius"/>
    </source>
</evidence>
<reference evidence="2" key="1">
    <citation type="submission" date="2019-10" db="EMBL/GenBank/DDBJ databases">
        <title>Draft genome sequece of Microseira wollei NIES-4236.</title>
        <authorList>
            <person name="Yamaguchi H."/>
            <person name="Suzuki S."/>
            <person name="Kawachi M."/>
        </authorList>
    </citation>
    <scope>NUCLEOTIDE SEQUENCE</scope>
    <source>
        <strain evidence="2">NIES-4236</strain>
    </source>
</reference>
<dbReference type="Proteomes" id="UP001050975">
    <property type="component" value="Unassembled WGS sequence"/>
</dbReference>
<gene>
    <name evidence="2" type="ORF">MiSe_82370</name>
</gene>
<dbReference type="EMBL" id="BLAY01000221">
    <property type="protein sequence ID" value="GET43414.1"/>
    <property type="molecule type" value="Genomic_DNA"/>
</dbReference>
<name>A0AAV3XLQ7_9CYAN</name>
<protein>
    <submittedName>
        <fullName evidence="2">Uncharacterized protein</fullName>
    </submittedName>
</protein>
<dbReference type="AlphaFoldDB" id="A0AAV3XLQ7"/>
<evidence type="ECO:0000313" key="3">
    <source>
        <dbReference type="Proteomes" id="UP001050975"/>
    </source>
</evidence>
<accession>A0AAV3XLQ7</accession>
<sequence>MPQGIATRFYTLISQYLAIFDLRLLGLIKVYNWLRSSLKKTLKSSFNNNFLVQKRELIKVSLVLGCLLTMLVLLLKTLYDKALAVYEPLSSIYLNN</sequence>
<keyword evidence="3" id="KW-1185">Reference proteome</keyword>
<keyword evidence="1" id="KW-1133">Transmembrane helix</keyword>
<feature type="transmembrane region" description="Helical" evidence="1">
    <location>
        <begin position="57"/>
        <end position="79"/>
    </location>
</feature>
<evidence type="ECO:0000313" key="2">
    <source>
        <dbReference type="EMBL" id="GET43414.1"/>
    </source>
</evidence>
<organism evidence="2 3">
    <name type="scientific">Microseira wollei NIES-4236</name>
    <dbReference type="NCBI Taxonomy" id="2530354"/>
    <lineage>
        <taxon>Bacteria</taxon>
        <taxon>Bacillati</taxon>
        <taxon>Cyanobacteriota</taxon>
        <taxon>Cyanophyceae</taxon>
        <taxon>Oscillatoriophycideae</taxon>
        <taxon>Aerosakkonematales</taxon>
        <taxon>Aerosakkonemataceae</taxon>
        <taxon>Microseira</taxon>
    </lineage>
</organism>